<evidence type="ECO:0000313" key="1">
    <source>
        <dbReference type="EMBL" id="CAF0769143.1"/>
    </source>
</evidence>
<protein>
    <recommendedName>
        <fullName evidence="6">Methyltransferase-like protein 9</fullName>
    </recommendedName>
</protein>
<dbReference type="Proteomes" id="UP000681722">
    <property type="component" value="Unassembled WGS sequence"/>
</dbReference>
<dbReference type="SUPFAM" id="SSF53335">
    <property type="entry name" value="S-adenosyl-L-methionine-dependent methyltransferases"/>
    <property type="match status" value="1"/>
</dbReference>
<dbReference type="Proteomes" id="UP000663829">
    <property type="component" value="Unassembled WGS sequence"/>
</dbReference>
<dbReference type="InterPro" id="IPR029063">
    <property type="entry name" value="SAM-dependent_MTases_sf"/>
</dbReference>
<dbReference type="InterPro" id="IPR007884">
    <property type="entry name" value="METL9"/>
</dbReference>
<dbReference type="EMBL" id="CAJNOK010000687">
    <property type="protein sequence ID" value="CAF0769143.1"/>
    <property type="molecule type" value="Genomic_DNA"/>
</dbReference>
<gene>
    <name evidence="2" type="ORF">GPM918_LOCUS3795</name>
    <name evidence="1" type="ORF">OVA965_LOCUS2985</name>
    <name evidence="4" type="ORF">SRO942_LOCUS3795</name>
    <name evidence="3" type="ORF">TMI583_LOCUS2984</name>
</gene>
<evidence type="ECO:0008006" key="6">
    <source>
        <dbReference type="Google" id="ProtNLM"/>
    </source>
</evidence>
<evidence type="ECO:0000313" key="4">
    <source>
        <dbReference type="EMBL" id="CAF3591816.1"/>
    </source>
</evidence>
<dbReference type="PANTHER" id="PTHR12890">
    <property type="entry name" value="DREV PROTEIN"/>
    <property type="match status" value="1"/>
</dbReference>
<dbReference type="AlphaFoldDB" id="A0A813T4Z2"/>
<evidence type="ECO:0000313" key="3">
    <source>
        <dbReference type="EMBL" id="CAF3549767.1"/>
    </source>
</evidence>
<dbReference type="Proteomes" id="UP000677228">
    <property type="component" value="Unassembled WGS sequence"/>
</dbReference>
<sequence length="306" mass="36011">MTSECNCCDHSYTPHFRSTWARAVYNKIQNDRCLEDIDHRIWYKLENNNLLLENIRPLFIQFNEDNDTKEFLQKSYEKSEWLLTQLFHSVVTSLLTLFLTRTSTNGLLGRGSMFVYSTEQFSSLLDIISNSETKKFQSLLDIGASDGTVTSQMEPLFNQIYVTEMSSTMQWRLKQRGYTVLDTDNWQDLKFDVITLLNVLDRCEKPLTLLKNIREHLNETNGRLIVSIVLLFQQYFEYKNDHRPSEQLIIDGNTPEEQINSFILNVFQPSGFKCIKVTKLPYLCEGDLERSYYYLPDYIFVLEIDK</sequence>
<dbReference type="Proteomes" id="UP000682733">
    <property type="component" value="Unassembled WGS sequence"/>
</dbReference>
<reference evidence="2" key="1">
    <citation type="submission" date="2021-02" db="EMBL/GenBank/DDBJ databases">
        <authorList>
            <person name="Nowell W R."/>
        </authorList>
    </citation>
    <scope>NUCLEOTIDE SEQUENCE</scope>
</reference>
<name>A0A813T4Z2_9BILA</name>
<proteinExistence type="predicted"/>
<keyword evidence="5" id="KW-1185">Reference proteome</keyword>
<dbReference type="EMBL" id="CAJOBC010000485">
    <property type="protein sequence ID" value="CAF3591816.1"/>
    <property type="molecule type" value="Genomic_DNA"/>
</dbReference>
<dbReference type="OrthoDB" id="199041at2759"/>
<organism evidence="2 5">
    <name type="scientific">Didymodactylos carnosus</name>
    <dbReference type="NCBI Taxonomy" id="1234261"/>
    <lineage>
        <taxon>Eukaryota</taxon>
        <taxon>Metazoa</taxon>
        <taxon>Spiralia</taxon>
        <taxon>Gnathifera</taxon>
        <taxon>Rotifera</taxon>
        <taxon>Eurotatoria</taxon>
        <taxon>Bdelloidea</taxon>
        <taxon>Philodinida</taxon>
        <taxon>Philodinidae</taxon>
        <taxon>Didymodactylos</taxon>
    </lineage>
</organism>
<comment type="caution">
    <text evidence="2">The sequence shown here is derived from an EMBL/GenBank/DDBJ whole genome shotgun (WGS) entry which is preliminary data.</text>
</comment>
<accession>A0A813T4Z2</accession>
<dbReference type="Gene3D" id="3.40.50.150">
    <property type="entry name" value="Vaccinia Virus protein VP39"/>
    <property type="match status" value="1"/>
</dbReference>
<evidence type="ECO:0000313" key="5">
    <source>
        <dbReference type="Proteomes" id="UP000663829"/>
    </source>
</evidence>
<dbReference type="EMBL" id="CAJNOQ010000485">
    <property type="protein sequence ID" value="CAF0806386.1"/>
    <property type="molecule type" value="Genomic_DNA"/>
</dbReference>
<dbReference type="GO" id="GO:0106370">
    <property type="term" value="F:protein-L-histidine N-pros-methyltransferase activity"/>
    <property type="evidence" value="ECO:0007669"/>
    <property type="project" value="InterPro"/>
</dbReference>
<dbReference type="Pfam" id="PF05219">
    <property type="entry name" value="DREV"/>
    <property type="match status" value="1"/>
</dbReference>
<dbReference type="EMBL" id="CAJOBA010000687">
    <property type="protein sequence ID" value="CAF3549767.1"/>
    <property type="molecule type" value="Genomic_DNA"/>
</dbReference>
<dbReference type="PANTHER" id="PTHR12890:SF0">
    <property type="entry name" value="PROTEIN-L-HISTIDINE N-PROS-METHYLTRANSFERASE"/>
    <property type="match status" value="1"/>
</dbReference>
<evidence type="ECO:0000313" key="2">
    <source>
        <dbReference type="EMBL" id="CAF0806386.1"/>
    </source>
</evidence>